<evidence type="ECO:0000313" key="3">
    <source>
        <dbReference type="Proteomes" id="UP000238196"/>
    </source>
</evidence>
<dbReference type="Gene3D" id="3.40.630.30">
    <property type="match status" value="1"/>
</dbReference>
<sequence length="183" mass="21441">MFRRRIDDDLSLSLCLPDMAIPLFALIDSQRAYLRQWLPWVDDTLSSDDTLAFLRQQLQLLAEREAMSLTILYQGQLAGCLGLQQVDWRLQSAKIGYWLAEPYQGKGIMQRCLSHLLALAFDEWQLAKLEIRVASSNLRSRRLPEVLGFRHEGTLRRAERLQHDYVDHELYGLLHEEWLTCKR</sequence>
<dbReference type="PANTHER" id="PTHR43441:SF11">
    <property type="entry name" value="RIBOSOMAL-PROTEIN-SERINE ACETYLTRANSFERASE"/>
    <property type="match status" value="1"/>
</dbReference>
<dbReference type="PROSITE" id="PS51186">
    <property type="entry name" value="GNAT"/>
    <property type="match status" value="1"/>
</dbReference>
<gene>
    <name evidence="2" type="ORF">C4K68_16400</name>
</gene>
<dbReference type="GO" id="GO:1990189">
    <property type="term" value="F:protein N-terminal-serine acetyltransferase activity"/>
    <property type="evidence" value="ECO:0007669"/>
    <property type="project" value="TreeGrafter"/>
</dbReference>
<dbReference type="GO" id="GO:0005737">
    <property type="term" value="C:cytoplasm"/>
    <property type="evidence" value="ECO:0007669"/>
    <property type="project" value="TreeGrafter"/>
</dbReference>
<dbReference type="InterPro" id="IPR000182">
    <property type="entry name" value="GNAT_dom"/>
</dbReference>
<dbReference type="PANTHER" id="PTHR43441">
    <property type="entry name" value="RIBOSOMAL-PROTEIN-SERINE ACETYLTRANSFERASE"/>
    <property type="match status" value="1"/>
</dbReference>
<name>A0A2S5KMZ0_9PROT</name>
<comment type="caution">
    <text evidence="2">The sequence shown here is derived from an EMBL/GenBank/DDBJ whole genome shotgun (WGS) entry which is preliminary data.</text>
</comment>
<dbReference type="Proteomes" id="UP000238196">
    <property type="component" value="Unassembled WGS sequence"/>
</dbReference>
<organism evidence="2 3">
    <name type="scientific">Proteobacteria bacterium 228</name>
    <dbReference type="NCBI Taxonomy" id="2083153"/>
    <lineage>
        <taxon>Bacteria</taxon>
        <taxon>Pseudomonadati</taxon>
        <taxon>Pseudomonadota</taxon>
    </lineage>
</organism>
<dbReference type="GO" id="GO:0008999">
    <property type="term" value="F:protein-N-terminal-alanine acetyltransferase activity"/>
    <property type="evidence" value="ECO:0007669"/>
    <property type="project" value="TreeGrafter"/>
</dbReference>
<dbReference type="OrthoDB" id="9784707at2"/>
<dbReference type="InterPro" id="IPR051908">
    <property type="entry name" value="Ribosomal_N-acetyltransferase"/>
</dbReference>
<reference evidence="2 3" key="1">
    <citation type="submission" date="2018-02" db="EMBL/GenBank/DDBJ databases">
        <title>novel marine gammaproteobacteria from coastal saline agro ecosystem.</title>
        <authorList>
            <person name="Krishnan R."/>
            <person name="Ramesh Kumar N."/>
        </authorList>
    </citation>
    <scope>NUCLEOTIDE SEQUENCE [LARGE SCALE GENOMIC DNA]</scope>
    <source>
        <strain evidence="2 3">228</strain>
    </source>
</reference>
<protein>
    <recommendedName>
        <fullName evidence="1">N-acetyltransferase domain-containing protein</fullName>
    </recommendedName>
</protein>
<dbReference type="InterPro" id="IPR016181">
    <property type="entry name" value="Acyl_CoA_acyltransferase"/>
</dbReference>
<dbReference type="EMBL" id="PRLP01000055">
    <property type="protein sequence ID" value="PPC76217.1"/>
    <property type="molecule type" value="Genomic_DNA"/>
</dbReference>
<dbReference type="Pfam" id="PF13302">
    <property type="entry name" value="Acetyltransf_3"/>
    <property type="match status" value="1"/>
</dbReference>
<proteinExistence type="predicted"/>
<dbReference type="AlphaFoldDB" id="A0A2S5KMZ0"/>
<evidence type="ECO:0000259" key="1">
    <source>
        <dbReference type="PROSITE" id="PS51186"/>
    </source>
</evidence>
<evidence type="ECO:0000313" key="2">
    <source>
        <dbReference type="EMBL" id="PPC76217.1"/>
    </source>
</evidence>
<feature type="domain" description="N-acetyltransferase" evidence="1">
    <location>
        <begin position="24"/>
        <end position="171"/>
    </location>
</feature>
<accession>A0A2S5KMZ0</accession>
<dbReference type="SUPFAM" id="SSF55729">
    <property type="entry name" value="Acyl-CoA N-acyltransferases (Nat)"/>
    <property type="match status" value="1"/>
</dbReference>